<accession>A0AAD3HCY0</accession>
<dbReference type="PROSITE" id="PS00108">
    <property type="entry name" value="PROTEIN_KINASE_ST"/>
    <property type="match status" value="1"/>
</dbReference>
<dbReference type="AlphaFoldDB" id="A0AAD3HCY0"/>
<dbReference type="InterPro" id="IPR011009">
    <property type="entry name" value="Kinase-like_dom_sf"/>
</dbReference>
<keyword evidence="1" id="KW-0808">Transferase</keyword>
<comment type="similarity">
    <text evidence="6">Belongs to the protein kinase superfamily. Ser/Thr protein kinase family. GCN2 subfamily.</text>
</comment>
<name>A0AAD3HCY0_9STRA</name>
<dbReference type="SMART" id="SM00220">
    <property type="entry name" value="S_TKc"/>
    <property type="match status" value="1"/>
</dbReference>
<dbReference type="GO" id="GO:0005634">
    <property type="term" value="C:nucleus"/>
    <property type="evidence" value="ECO:0007669"/>
    <property type="project" value="TreeGrafter"/>
</dbReference>
<evidence type="ECO:0000256" key="4">
    <source>
        <dbReference type="ARBA" id="ARBA00022840"/>
    </source>
</evidence>
<dbReference type="InterPro" id="IPR017441">
    <property type="entry name" value="Protein_kinase_ATP_BS"/>
</dbReference>
<keyword evidence="5" id="KW-0652">Protein synthesis inhibitor</keyword>
<dbReference type="GO" id="GO:0004672">
    <property type="term" value="F:protein kinase activity"/>
    <property type="evidence" value="ECO:0007669"/>
    <property type="project" value="InterPro"/>
</dbReference>
<feature type="region of interest" description="Disordered" evidence="8">
    <location>
        <begin position="344"/>
        <end position="393"/>
    </location>
</feature>
<dbReference type="InterPro" id="IPR050339">
    <property type="entry name" value="CC_SR_Kinase"/>
</dbReference>
<feature type="region of interest" description="Disordered" evidence="8">
    <location>
        <begin position="172"/>
        <end position="191"/>
    </location>
</feature>
<evidence type="ECO:0000256" key="1">
    <source>
        <dbReference type="ARBA" id="ARBA00022679"/>
    </source>
</evidence>
<dbReference type="PANTHER" id="PTHR11042:SF190">
    <property type="entry name" value="MITOSIS INHIBITOR PROTEIN KINASE MIK1"/>
    <property type="match status" value="1"/>
</dbReference>
<feature type="compositionally biased region" description="Polar residues" evidence="8">
    <location>
        <begin position="474"/>
        <end position="492"/>
    </location>
</feature>
<reference evidence="10 11" key="1">
    <citation type="journal article" date="2021" name="Sci. Rep.">
        <title>The genome of the diatom Chaetoceros tenuissimus carries an ancient integrated fragment of an extant virus.</title>
        <authorList>
            <person name="Hongo Y."/>
            <person name="Kimura K."/>
            <person name="Takaki Y."/>
            <person name="Yoshida Y."/>
            <person name="Baba S."/>
            <person name="Kobayashi G."/>
            <person name="Nagasaki K."/>
            <person name="Hano T."/>
            <person name="Tomaru Y."/>
        </authorList>
    </citation>
    <scope>NUCLEOTIDE SEQUENCE [LARGE SCALE GENOMIC DNA]</scope>
    <source>
        <strain evidence="10 11">NIES-3715</strain>
    </source>
</reference>
<feature type="compositionally biased region" description="Basic and acidic residues" evidence="8">
    <location>
        <begin position="344"/>
        <end position="365"/>
    </location>
</feature>
<evidence type="ECO:0000256" key="8">
    <source>
        <dbReference type="SAM" id="MobiDB-lite"/>
    </source>
</evidence>
<feature type="compositionally biased region" description="Basic and acidic residues" evidence="8">
    <location>
        <begin position="17"/>
        <end position="34"/>
    </location>
</feature>
<evidence type="ECO:0000259" key="9">
    <source>
        <dbReference type="PROSITE" id="PS50011"/>
    </source>
</evidence>
<feature type="region of interest" description="Disordered" evidence="8">
    <location>
        <begin position="1"/>
        <end position="51"/>
    </location>
</feature>
<evidence type="ECO:0000256" key="7">
    <source>
        <dbReference type="PROSITE-ProRule" id="PRU10141"/>
    </source>
</evidence>
<dbReference type="InterPro" id="IPR008271">
    <property type="entry name" value="Ser/Thr_kinase_AS"/>
</dbReference>
<dbReference type="EMBL" id="BLLK01000062">
    <property type="protein sequence ID" value="GFH59237.1"/>
    <property type="molecule type" value="Genomic_DNA"/>
</dbReference>
<dbReference type="Proteomes" id="UP001054902">
    <property type="component" value="Unassembled WGS sequence"/>
</dbReference>
<comment type="caution">
    <text evidence="10">The sequence shown here is derived from an EMBL/GenBank/DDBJ whole genome shotgun (WGS) entry which is preliminary data.</text>
</comment>
<dbReference type="GO" id="GO:0005737">
    <property type="term" value="C:cytoplasm"/>
    <property type="evidence" value="ECO:0007669"/>
    <property type="project" value="TreeGrafter"/>
</dbReference>
<keyword evidence="4 7" id="KW-0067">ATP-binding</keyword>
<evidence type="ECO:0000256" key="5">
    <source>
        <dbReference type="ARBA" id="ARBA00023193"/>
    </source>
</evidence>
<keyword evidence="11" id="KW-1185">Reference proteome</keyword>
<evidence type="ECO:0000313" key="11">
    <source>
        <dbReference type="Proteomes" id="UP001054902"/>
    </source>
</evidence>
<organism evidence="10 11">
    <name type="scientific">Chaetoceros tenuissimus</name>
    <dbReference type="NCBI Taxonomy" id="426638"/>
    <lineage>
        <taxon>Eukaryota</taxon>
        <taxon>Sar</taxon>
        <taxon>Stramenopiles</taxon>
        <taxon>Ochrophyta</taxon>
        <taxon>Bacillariophyta</taxon>
        <taxon>Coscinodiscophyceae</taxon>
        <taxon>Chaetocerotophycidae</taxon>
        <taxon>Chaetocerotales</taxon>
        <taxon>Chaetocerotaceae</taxon>
        <taxon>Chaetoceros</taxon>
    </lineage>
</organism>
<evidence type="ECO:0000256" key="3">
    <source>
        <dbReference type="ARBA" id="ARBA00022777"/>
    </source>
</evidence>
<dbReference type="SUPFAM" id="SSF56112">
    <property type="entry name" value="Protein kinase-like (PK-like)"/>
    <property type="match status" value="1"/>
</dbReference>
<feature type="domain" description="Protein kinase" evidence="9">
    <location>
        <begin position="671"/>
        <end position="979"/>
    </location>
</feature>
<dbReference type="InterPro" id="IPR000719">
    <property type="entry name" value="Prot_kinase_dom"/>
</dbReference>
<keyword evidence="3" id="KW-0418">Kinase</keyword>
<dbReference type="PROSITE" id="PS50011">
    <property type="entry name" value="PROTEIN_KINASE_DOM"/>
    <property type="match status" value="1"/>
</dbReference>
<dbReference type="Pfam" id="PF00069">
    <property type="entry name" value="Pkinase"/>
    <property type="match status" value="1"/>
</dbReference>
<feature type="region of interest" description="Disordered" evidence="8">
    <location>
        <begin position="474"/>
        <end position="528"/>
    </location>
</feature>
<dbReference type="GO" id="GO:0005524">
    <property type="term" value="F:ATP binding"/>
    <property type="evidence" value="ECO:0007669"/>
    <property type="project" value="UniProtKB-UniRule"/>
</dbReference>
<dbReference type="PANTHER" id="PTHR11042">
    <property type="entry name" value="EUKARYOTIC TRANSLATION INITIATION FACTOR 2-ALPHA KINASE EIF2-ALPHA KINASE -RELATED"/>
    <property type="match status" value="1"/>
</dbReference>
<dbReference type="PROSITE" id="PS00107">
    <property type="entry name" value="PROTEIN_KINASE_ATP"/>
    <property type="match status" value="1"/>
</dbReference>
<dbReference type="Gene3D" id="1.10.510.10">
    <property type="entry name" value="Transferase(Phosphotransferase) domain 1"/>
    <property type="match status" value="1"/>
</dbReference>
<gene>
    <name evidence="10" type="ORF">CTEN210_15713</name>
</gene>
<evidence type="ECO:0000313" key="10">
    <source>
        <dbReference type="EMBL" id="GFH59237.1"/>
    </source>
</evidence>
<dbReference type="GO" id="GO:0017148">
    <property type="term" value="P:negative regulation of translation"/>
    <property type="evidence" value="ECO:0007669"/>
    <property type="project" value="UniProtKB-KW"/>
</dbReference>
<keyword evidence="2 7" id="KW-0547">Nucleotide-binding</keyword>
<sequence>METRDSRDSPPNIPQHVKPEGVHTDIYDGDESRRSTSANNMNMPPPTPVRRSHIHETRLERNLKNGNSSTPVPLFNPLPSPITKQEYLKTPLSQKNNMENPIVSTCTKLGYNSAHIPASAQEFSHLPTQQKHSNLTHSTVITTPYKEKTSPGTPWGLESLSASLAKVNRVNPQQQNSIYQKRTPEKSPFQSPIRTQNTVRKKMFHEVEKKIEFDIPERHLEFGDEEYSEDLNVSHDTSVSSISMDGNAFGKTPNRRFLPRFAPREQDGKTPGFAQFKTIPESGTTDRAVWLSPLMDDRNNEKYDTSEAIINGHGFDLRVNSFDELEEKKVLNPRTKLNFNSLFDERRGTDDSGGRKKKHSMMEDKIFEDENTPARKIANRNGQNPFKLYNRDRTGSFPPPTGDTIRSYEVPCAPFHIGVDDNRRYSLSPTEAFRKELETTQCSPIRGNNEDMFLDKSPTNTGINQVLLNSPSHNTVLSTNSGQTSLASTATNKSKKLRPKPDMSAFDGGSNATNSVNAPDSFGGERSSEIGASMRIPQSPMKTMAMCPPTPQRTPSYWKLKPATLSRQNSLVDAKILASCPQNVLDGMSSLENSFCADDKLAQNQSTSSNVFLNESSMVERNIDNKSRDSQSIPTVGDESDHHDSISKTSKTSRLSSDFDRQGTVIFDTDFQNITILGRGQFADVYKAQCKSDLQYYAVKKTRRQFRGHRDRDQALAEIRIMQKLQTTSVSEWRKQGSAEKFKSGYCLYLLFFIRAWQHEGYLYSQTELCCRDTCQHLIFNLTTNWDVASKNYPSLIENLCQEDTLMDGKGNQLPRHLVPDNTIWKICHDVACGLSHIHSHNLVHHDIKPLNIFFVNNSRLGALCKIGDFGMAGEKGSCEDGQEGDAAYMPGELLGSAERDPLGDIFSLGITLYEIAAYGDWILPRDGAKWHEIRKETHVPELPSIRSDTMVNLIKRMISPKKSDRPTADEILHDNKFLNDSAIQSDKFLADYIQDVDRYYSSRGSDKPSLQRKLSILNGEIPTPFQNKNSTDQERAWNVRTPTPMSGPMT</sequence>
<protein>
    <recommendedName>
        <fullName evidence="9">Protein kinase domain-containing protein</fullName>
    </recommendedName>
</protein>
<evidence type="ECO:0000256" key="6">
    <source>
        <dbReference type="ARBA" id="ARBA00037982"/>
    </source>
</evidence>
<feature type="binding site" evidence="7">
    <location>
        <position position="701"/>
    </location>
    <ligand>
        <name>ATP</name>
        <dbReference type="ChEBI" id="CHEBI:30616"/>
    </ligand>
</feature>
<dbReference type="Gene3D" id="3.30.200.20">
    <property type="entry name" value="Phosphorylase Kinase, domain 1"/>
    <property type="match status" value="1"/>
</dbReference>
<evidence type="ECO:0000256" key="2">
    <source>
        <dbReference type="ARBA" id="ARBA00022741"/>
    </source>
</evidence>
<feature type="region of interest" description="Disordered" evidence="8">
    <location>
        <begin position="620"/>
        <end position="654"/>
    </location>
</feature>
<proteinExistence type="inferred from homology"/>